<feature type="transmembrane region" description="Helical" evidence="1">
    <location>
        <begin position="12"/>
        <end position="33"/>
    </location>
</feature>
<dbReference type="eggNOG" id="ENOG5030TQY">
    <property type="taxonomic scope" value="Bacteria"/>
</dbReference>
<gene>
    <name evidence="2" type="ordered locus">Tpau_2038</name>
</gene>
<dbReference type="RefSeq" id="WP_013126672.1">
    <property type="nucleotide sequence ID" value="NC_014158.1"/>
</dbReference>
<keyword evidence="1" id="KW-0472">Membrane</keyword>
<proteinExistence type="predicted"/>
<feature type="transmembrane region" description="Helical" evidence="1">
    <location>
        <begin position="39"/>
        <end position="59"/>
    </location>
</feature>
<keyword evidence="3" id="KW-1185">Reference proteome</keyword>
<evidence type="ECO:0000256" key="1">
    <source>
        <dbReference type="SAM" id="Phobius"/>
    </source>
</evidence>
<name>D5UNT2_TSUPD</name>
<dbReference type="EMBL" id="CP001966">
    <property type="protein sequence ID" value="ADG78650.1"/>
    <property type="molecule type" value="Genomic_DNA"/>
</dbReference>
<sequence length="79" mass="8196">MTGKRELSIGRLALFSMGAAVVVLGLVTLLLTVLRPSPWVGLLIVSAGLVAAVGAMGFVSTRMVRRATDGDGKSHDDTD</sequence>
<evidence type="ECO:0000313" key="2">
    <source>
        <dbReference type="EMBL" id="ADG78650.1"/>
    </source>
</evidence>
<reference evidence="3" key="1">
    <citation type="submission" date="2010-03" db="EMBL/GenBank/DDBJ databases">
        <title>The complete chromosome of Tsukamurella paurometabola DSM 20162.</title>
        <authorList>
            <consortium name="US DOE Joint Genome Institute (JGI-PGF)"/>
            <person name="Lucas S."/>
            <person name="Copeland A."/>
            <person name="Lapidus A."/>
            <person name="Glavina del Rio T."/>
            <person name="Dalin E."/>
            <person name="Tice H."/>
            <person name="Bruce D."/>
            <person name="Goodwin L."/>
            <person name="Pitluck S."/>
            <person name="Kyrpides N."/>
            <person name="Mavromatis K."/>
            <person name="Ivanova N."/>
            <person name="Mikhailova N."/>
            <person name="Munk A.C."/>
            <person name="Brettin T."/>
            <person name="Detter J.C."/>
            <person name="Tapia R."/>
            <person name="Han C."/>
            <person name="Larimer F."/>
            <person name="Land M."/>
            <person name="Hauser L."/>
            <person name="Markowitz V."/>
            <person name="Cheng J.-F."/>
            <person name="Hugenholtz P."/>
            <person name="Woyke T."/>
            <person name="Wu D."/>
            <person name="Jando M."/>
            <person name="Brambilla E."/>
            <person name="Klenk H.-P."/>
            <person name="Eisen J.A."/>
        </authorList>
    </citation>
    <scope>NUCLEOTIDE SEQUENCE [LARGE SCALE GENOMIC DNA]</scope>
    <source>
        <strain evidence="3">ATCC 8368 / DSM 20162 / CCUG 35730 / CIP 100753 / JCM 10117 / KCTC 9821 / NBRC 16120 / NCIMB 702349 / NCTC 13040</strain>
    </source>
</reference>
<accession>D5UNT2</accession>
<dbReference type="HOGENOM" id="CLU_175578_1_0_11"/>
<dbReference type="AlphaFoldDB" id="D5UNT2"/>
<organism evidence="2 3">
    <name type="scientific">Tsukamurella paurometabola (strain ATCC 8368 / DSM 20162 / CCUG 35730 / CIP 100753 / JCM 10117 / KCTC 9821 / NBRC 16120 / NCIMB 702349 / NCTC 13040)</name>
    <name type="common">Corynebacterium paurometabolum</name>
    <dbReference type="NCBI Taxonomy" id="521096"/>
    <lineage>
        <taxon>Bacteria</taxon>
        <taxon>Bacillati</taxon>
        <taxon>Actinomycetota</taxon>
        <taxon>Actinomycetes</taxon>
        <taxon>Mycobacteriales</taxon>
        <taxon>Tsukamurellaceae</taxon>
        <taxon>Tsukamurella</taxon>
    </lineage>
</organism>
<dbReference type="KEGG" id="tpr:Tpau_2038"/>
<dbReference type="Proteomes" id="UP000001213">
    <property type="component" value="Chromosome"/>
</dbReference>
<reference evidence="2 3" key="2">
    <citation type="journal article" date="2011" name="Stand. Genomic Sci.">
        <title>Complete genome sequence of Tsukamurella paurometabola type strain (no. 33).</title>
        <authorList>
            <person name="Munk A.C."/>
            <person name="Lapidus A."/>
            <person name="Lucas S."/>
            <person name="Nolan M."/>
            <person name="Tice H."/>
            <person name="Cheng J.F."/>
            <person name="Del Rio T.G."/>
            <person name="Goodwin L."/>
            <person name="Pitluck S."/>
            <person name="Liolios K."/>
            <person name="Huntemann M."/>
            <person name="Ivanova N."/>
            <person name="Mavromatis K."/>
            <person name="Mikhailova N."/>
            <person name="Pati A."/>
            <person name="Chen A."/>
            <person name="Palaniappan K."/>
            <person name="Tapia R."/>
            <person name="Han C."/>
            <person name="Land M."/>
            <person name="Hauser L."/>
            <person name="Chang Y.J."/>
            <person name="Jeffries C.D."/>
            <person name="Brettin T."/>
            <person name="Yasawong M."/>
            <person name="Brambilla E.M."/>
            <person name="Rohde M."/>
            <person name="Sikorski J."/>
            <person name="Goker M."/>
            <person name="Detter J.C."/>
            <person name="Woyke T."/>
            <person name="Bristow J."/>
            <person name="Eisen J.A."/>
            <person name="Markowitz V."/>
            <person name="Hugenholtz P."/>
            <person name="Kyrpides N.C."/>
            <person name="Klenk H.P."/>
        </authorList>
    </citation>
    <scope>NUCLEOTIDE SEQUENCE [LARGE SCALE GENOMIC DNA]</scope>
    <source>
        <strain evidence="3">ATCC 8368 / DSM 20162 / CCUG 35730 / CIP 100753 / JCM 10117 / KCTC 9821 / NBRC 16120 / NCIMB 702349 / NCTC 13040</strain>
    </source>
</reference>
<protein>
    <submittedName>
        <fullName evidence="2">Uncharacterized protein</fullName>
    </submittedName>
</protein>
<dbReference type="STRING" id="521096.Tpau_2038"/>
<evidence type="ECO:0000313" key="3">
    <source>
        <dbReference type="Proteomes" id="UP000001213"/>
    </source>
</evidence>
<keyword evidence="1" id="KW-0812">Transmembrane</keyword>
<keyword evidence="1" id="KW-1133">Transmembrane helix</keyword>